<dbReference type="Pfam" id="PF07707">
    <property type="entry name" value="BACK"/>
    <property type="match status" value="1"/>
</dbReference>
<evidence type="ECO:0000256" key="1">
    <source>
        <dbReference type="SAM" id="MobiDB-lite"/>
    </source>
</evidence>
<feature type="compositionally biased region" description="Low complexity" evidence="1">
    <location>
        <begin position="507"/>
        <end position="517"/>
    </location>
</feature>
<protein>
    <submittedName>
        <fullName evidence="3">Kelch 17</fullName>
    </submittedName>
</protein>
<proteinExistence type="predicted"/>
<dbReference type="STRING" id="3076.A0A2P6THV7"/>
<feature type="domain" description="BACK" evidence="2">
    <location>
        <begin position="149"/>
        <end position="253"/>
    </location>
</feature>
<gene>
    <name evidence="3" type="ORF">C2E21_7408</name>
</gene>
<dbReference type="InterPro" id="IPR011705">
    <property type="entry name" value="BACK"/>
</dbReference>
<dbReference type="AlphaFoldDB" id="A0A2P6THV7"/>
<dbReference type="SMART" id="SM00875">
    <property type="entry name" value="BACK"/>
    <property type="match status" value="1"/>
</dbReference>
<feature type="region of interest" description="Disordered" evidence="1">
    <location>
        <begin position="507"/>
        <end position="528"/>
    </location>
</feature>
<reference evidence="3 4" key="1">
    <citation type="journal article" date="2018" name="Plant J.">
        <title>Genome sequences of Chlorella sorokiniana UTEX 1602 and Micractinium conductrix SAG 241.80: implications to maltose excretion by a green alga.</title>
        <authorList>
            <person name="Arriola M.B."/>
            <person name="Velmurugan N."/>
            <person name="Zhang Y."/>
            <person name="Plunkett M.H."/>
            <person name="Hondzo H."/>
            <person name="Barney B.M."/>
        </authorList>
    </citation>
    <scope>NUCLEOTIDE SEQUENCE [LARGE SCALE GENOMIC DNA]</scope>
    <source>
        <strain evidence="4">UTEX 1602</strain>
    </source>
</reference>
<evidence type="ECO:0000313" key="4">
    <source>
        <dbReference type="Proteomes" id="UP000239899"/>
    </source>
</evidence>
<comment type="caution">
    <text evidence="3">The sequence shown here is derived from an EMBL/GenBank/DDBJ whole genome shotgun (WGS) entry which is preliminary data.</text>
</comment>
<sequence length="528" mass="54499">MTSTPPLLSEHPSLSYLKALYRCRELGAALSRYATAATLSTVKRSLAAGLPSPLIDATHDCEDDVCHGTATVARLVLGQELETTEHQFTCQPSEEGVETLAQLQQAVFGAGSQGQSFTQCVYLASLAQAAQALELVTAALLDVVAPSNCLSLFNVAAACGCVPLRRKAQRLALRAFTAAWQQDASGLLTMPERELLGLLCSDSLQVDSEVEVFQALAAWTEYDLAGRTDGFAARLARCVRLGAITAPDLHFLDAHPLVVADRQATMLVAQIYMHLVMGLPVDCPLGFATNPRRRLCQRCGAAGAAQPSSSQAEEAEERCCGEAQHAGQHSSVFEAAACAFARQRQQRADAAAEAAAAADMRRLSVGAPCSSGCAGASPAAARLPPGSPAVASAPTPTNAGAAAAAAAAPAVQPTARVRHLGIGKRVGSRRTLFDMAGEAEAAGKQQQQQEVAAGSKSPGGAASSAALQQAAAMAGRGAAAVDMVAGVAVEQAMSPSHASLHAMAQRAAAAATGPNPASWDSRKRLRFD</sequence>
<dbReference type="EMBL" id="LHPG02000015">
    <property type="protein sequence ID" value="PRW33871.1"/>
    <property type="molecule type" value="Genomic_DNA"/>
</dbReference>
<dbReference type="PANTHER" id="PTHR45632:SF17">
    <property type="entry name" value="KELCH-LIKE PROTEIN 31"/>
    <property type="match status" value="1"/>
</dbReference>
<organism evidence="3 4">
    <name type="scientific">Chlorella sorokiniana</name>
    <name type="common">Freshwater green alga</name>
    <dbReference type="NCBI Taxonomy" id="3076"/>
    <lineage>
        <taxon>Eukaryota</taxon>
        <taxon>Viridiplantae</taxon>
        <taxon>Chlorophyta</taxon>
        <taxon>core chlorophytes</taxon>
        <taxon>Trebouxiophyceae</taxon>
        <taxon>Chlorellales</taxon>
        <taxon>Chlorellaceae</taxon>
        <taxon>Chlorella clade</taxon>
        <taxon>Chlorella</taxon>
    </lineage>
</organism>
<dbReference type="Gene3D" id="1.25.40.420">
    <property type="match status" value="1"/>
</dbReference>
<keyword evidence="4" id="KW-1185">Reference proteome</keyword>
<evidence type="ECO:0000259" key="2">
    <source>
        <dbReference type="SMART" id="SM00875"/>
    </source>
</evidence>
<feature type="region of interest" description="Disordered" evidence="1">
    <location>
        <begin position="438"/>
        <end position="461"/>
    </location>
</feature>
<name>A0A2P6THV7_CHLSO</name>
<dbReference type="OrthoDB" id="45365at2759"/>
<accession>A0A2P6THV7</accession>
<dbReference type="Proteomes" id="UP000239899">
    <property type="component" value="Unassembled WGS sequence"/>
</dbReference>
<dbReference type="PANTHER" id="PTHR45632">
    <property type="entry name" value="LD33804P"/>
    <property type="match status" value="1"/>
</dbReference>
<evidence type="ECO:0000313" key="3">
    <source>
        <dbReference type="EMBL" id="PRW33871.1"/>
    </source>
</evidence>